<dbReference type="Gene3D" id="3.90.320.10">
    <property type="match status" value="1"/>
</dbReference>
<keyword evidence="4" id="KW-0479">Metal-binding</keyword>
<keyword evidence="5" id="KW-0547">Nucleotide-binding</keyword>
<dbReference type="PANTHER" id="PTHR36531">
    <property type="entry name" value="CRISPR-ASSOCIATED EXONUCLEASE CAS4"/>
    <property type="match status" value="1"/>
</dbReference>
<keyword evidence="6" id="KW-0378">Hydrolase</keyword>
<organism evidence="12">
    <name type="scientific">Culicoides sonorensis</name>
    <name type="common">Biting midge</name>
    <dbReference type="NCBI Taxonomy" id="179676"/>
    <lineage>
        <taxon>Eukaryota</taxon>
        <taxon>Metazoa</taxon>
        <taxon>Ecdysozoa</taxon>
        <taxon>Arthropoda</taxon>
        <taxon>Hexapoda</taxon>
        <taxon>Insecta</taxon>
        <taxon>Pterygota</taxon>
        <taxon>Neoptera</taxon>
        <taxon>Endopterygota</taxon>
        <taxon>Diptera</taxon>
        <taxon>Nematocera</taxon>
        <taxon>Chironomoidea</taxon>
        <taxon>Ceratopogonidae</taxon>
        <taxon>Ceratopogoninae</taxon>
        <taxon>Culicoides</taxon>
        <taxon>Monoculicoides</taxon>
    </lineage>
</organism>
<sequence length="388" mass="45118">MYDQKCCSIFDESDSEDFDFNQDLKLDLSSWKRCEVLSKRSFSSRFIKLDVVDCCTDLSNHVLLEFPWNEVHVKSGDIISIFGKYDEEQKSFILTKDFGLMIVNPDNLVSSTKVAQASFCLRKAVLSEKFYMQSMGNINMVVGTKVHDIFQKALYRSFFDGCKPNVASMFDDIVHSKDLAFMCYQNSLKIEEVKILFKEFVPKINNFLKTHLKLPLQEIKTKNQELNSLWIDKINDIEETLWCPRLGLKGKVDVTVHLHDRPKKNFTPFELKTGKASEYNELRDLILLRNQLVFYLSNYETKSTTNFEKISVMKLPDPITRESVCRSCEYNNVCSAIYSNSSTKDHNQPLLRLSKELLSHISEEELKYIMKWIEILMKEEAAINEGKD</sequence>
<feature type="domain" description="DNA replication factor Dna2 N-terminal" evidence="11">
    <location>
        <begin position="60"/>
        <end position="257"/>
    </location>
</feature>
<evidence type="ECO:0000256" key="10">
    <source>
        <dbReference type="ARBA" id="ARBA00023014"/>
    </source>
</evidence>
<dbReference type="Pfam" id="PF08696">
    <property type="entry name" value="Dna2"/>
    <property type="match status" value="1"/>
</dbReference>
<protein>
    <submittedName>
        <fullName evidence="12">CSON005781 protein</fullName>
    </submittedName>
</protein>
<comment type="cofactor">
    <cofactor evidence="1">
        <name>[4Fe-4S] cluster</name>
        <dbReference type="ChEBI" id="CHEBI:49883"/>
    </cofactor>
</comment>
<evidence type="ECO:0000256" key="2">
    <source>
        <dbReference type="ARBA" id="ARBA00007913"/>
    </source>
</evidence>
<dbReference type="AlphaFoldDB" id="A0A336MTG1"/>
<evidence type="ECO:0000313" key="12">
    <source>
        <dbReference type="EMBL" id="SSX32995.1"/>
    </source>
</evidence>
<dbReference type="InterPro" id="IPR051827">
    <property type="entry name" value="Cas4_exonuclease"/>
</dbReference>
<dbReference type="GO" id="GO:0005524">
    <property type="term" value="F:ATP binding"/>
    <property type="evidence" value="ECO:0007669"/>
    <property type="project" value="UniProtKB-KW"/>
</dbReference>
<dbReference type="PANTHER" id="PTHR36531:SF6">
    <property type="entry name" value="DNA REPLICATION ATP-DEPENDENT HELICASE_NUCLEASE DNA2"/>
    <property type="match status" value="1"/>
</dbReference>
<keyword evidence="10" id="KW-0411">Iron-sulfur</keyword>
<gene>
    <name evidence="12" type="primary">CSON005781</name>
</gene>
<evidence type="ECO:0000256" key="3">
    <source>
        <dbReference type="ARBA" id="ARBA00022722"/>
    </source>
</evidence>
<keyword evidence="8" id="KW-0067">ATP-binding</keyword>
<keyword evidence="3" id="KW-0540">Nuclease</keyword>
<keyword evidence="9" id="KW-0408">Iron</keyword>
<dbReference type="InterPro" id="IPR014808">
    <property type="entry name" value="DNA_replication_fac_Dna2_N"/>
</dbReference>
<evidence type="ECO:0000256" key="8">
    <source>
        <dbReference type="ARBA" id="ARBA00022840"/>
    </source>
</evidence>
<comment type="similarity">
    <text evidence="2">Belongs to the DNA2/NAM7 helicase family.</text>
</comment>
<dbReference type="InterPro" id="IPR011604">
    <property type="entry name" value="PDDEXK-like_dom_sf"/>
</dbReference>
<dbReference type="GO" id="GO:0051536">
    <property type="term" value="F:iron-sulfur cluster binding"/>
    <property type="evidence" value="ECO:0007669"/>
    <property type="project" value="UniProtKB-KW"/>
</dbReference>
<evidence type="ECO:0000256" key="4">
    <source>
        <dbReference type="ARBA" id="ARBA00022723"/>
    </source>
</evidence>
<keyword evidence="7" id="KW-0347">Helicase</keyword>
<proteinExistence type="inferred from homology"/>
<dbReference type="GO" id="GO:0046872">
    <property type="term" value="F:metal ion binding"/>
    <property type="evidence" value="ECO:0007669"/>
    <property type="project" value="UniProtKB-KW"/>
</dbReference>
<dbReference type="EMBL" id="UFQT01002239">
    <property type="protein sequence ID" value="SSX32995.1"/>
    <property type="molecule type" value="Genomic_DNA"/>
</dbReference>
<dbReference type="GO" id="GO:0016787">
    <property type="term" value="F:hydrolase activity"/>
    <property type="evidence" value="ECO:0007669"/>
    <property type="project" value="UniProtKB-KW"/>
</dbReference>
<evidence type="ECO:0000259" key="11">
    <source>
        <dbReference type="Pfam" id="PF08696"/>
    </source>
</evidence>
<name>A0A336MTG1_CULSO</name>
<evidence type="ECO:0000256" key="6">
    <source>
        <dbReference type="ARBA" id="ARBA00022801"/>
    </source>
</evidence>
<accession>A0A336MTG1</accession>
<dbReference type="OMA" id="LECICEK"/>
<dbReference type="GO" id="GO:0004386">
    <property type="term" value="F:helicase activity"/>
    <property type="evidence" value="ECO:0007669"/>
    <property type="project" value="UniProtKB-KW"/>
</dbReference>
<dbReference type="VEuPathDB" id="VectorBase:CSON005781"/>
<evidence type="ECO:0000256" key="9">
    <source>
        <dbReference type="ARBA" id="ARBA00023004"/>
    </source>
</evidence>
<evidence type="ECO:0000256" key="1">
    <source>
        <dbReference type="ARBA" id="ARBA00001966"/>
    </source>
</evidence>
<evidence type="ECO:0000256" key="7">
    <source>
        <dbReference type="ARBA" id="ARBA00022806"/>
    </source>
</evidence>
<reference evidence="12" key="1">
    <citation type="submission" date="2018-07" db="EMBL/GenBank/DDBJ databases">
        <authorList>
            <person name="Quirk P.G."/>
            <person name="Krulwich T.A."/>
        </authorList>
    </citation>
    <scope>NUCLEOTIDE SEQUENCE</scope>
</reference>
<dbReference type="GO" id="GO:0004518">
    <property type="term" value="F:nuclease activity"/>
    <property type="evidence" value="ECO:0007669"/>
    <property type="project" value="UniProtKB-KW"/>
</dbReference>
<evidence type="ECO:0000256" key="5">
    <source>
        <dbReference type="ARBA" id="ARBA00022741"/>
    </source>
</evidence>